<comment type="function">
    <text evidence="1 10">The globular domain of the protein is located near the polypeptide exit tunnel on the outside of the subunit, while an extended beta-hairpin is found that lines the wall of the exit tunnel in the center of the 70S ribosome.</text>
</comment>
<proteinExistence type="inferred from homology"/>
<evidence type="ECO:0000256" key="3">
    <source>
        <dbReference type="ARBA" id="ARBA00011838"/>
    </source>
</evidence>
<evidence type="ECO:0000256" key="5">
    <source>
        <dbReference type="ARBA" id="ARBA00022884"/>
    </source>
</evidence>
<dbReference type="AlphaFoldDB" id="A0A923NJH9"/>
<evidence type="ECO:0000313" key="14">
    <source>
        <dbReference type="EMBL" id="MBC6680236.1"/>
    </source>
</evidence>
<keyword evidence="6 10" id="KW-0689">Ribosomal protein</keyword>
<keyword evidence="5 10" id="KW-0694">RNA-binding</keyword>
<evidence type="ECO:0000256" key="11">
    <source>
        <dbReference type="RuleBase" id="RU004005"/>
    </source>
</evidence>
<dbReference type="HAMAP" id="MF_01331_B">
    <property type="entry name" value="Ribosomal_uL22_B"/>
    <property type="match status" value="1"/>
</dbReference>
<reference evidence="14" key="1">
    <citation type="submission" date="2020-08" db="EMBL/GenBank/DDBJ databases">
        <title>Genome public.</title>
        <authorList>
            <person name="Liu C."/>
            <person name="Sun Q."/>
        </authorList>
    </citation>
    <scope>NUCLEOTIDE SEQUENCE</scope>
    <source>
        <strain evidence="14">BX12</strain>
    </source>
</reference>
<dbReference type="GO" id="GO:0006412">
    <property type="term" value="P:translation"/>
    <property type="evidence" value="ECO:0007669"/>
    <property type="project" value="UniProtKB-UniRule"/>
</dbReference>
<evidence type="ECO:0000256" key="6">
    <source>
        <dbReference type="ARBA" id="ARBA00022980"/>
    </source>
</evidence>
<comment type="caution">
    <text evidence="14">The sequence shown here is derived from an EMBL/GenBank/DDBJ whole genome shotgun (WGS) entry which is preliminary data.</text>
</comment>
<dbReference type="Pfam" id="PF00237">
    <property type="entry name" value="Ribosomal_L22"/>
    <property type="match status" value="1"/>
</dbReference>
<dbReference type="SUPFAM" id="SSF54843">
    <property type="entry name" value="Ribosomal protein L22"/>
    <property type="match status" value="1"/>
</dbReference>
<dbReference type="InterPro" id="IPR047867">
    <property type="entry name" value="Ribosomal_uL22_bac/org-type"/>
</dbReference>
<dbReference type="GO" id="GO:0022625">
    <property type="term" value="C:cytosolic large ribosomal subunit"/>
    <property type="evidence" value="ECO:0007669"/>
    <property type="project" value="TreeGrafter"/>
</dbReference>
<dbReference type="InterPro" id="IPR001063">
    <property type="entry name" value="Ribosomal_uL22"/>
</dbReference>
<evidence type="ECO:0000256" key="7">
    <source>
        <dbReference type="ARBA" id="ARBA00023274"/>
    </source>
</evidence>
<comment type="function">
    <text evidence="10 13">This protein binds specifically to 23S rRNA; its binding is stimulated by other ribosomal proteins, e.g., L4, L17, and L20. It is important during the early stages of 50S assembly. It makes multiple contacts with different domains of the 23S rRNA in the assembled 50S subunit and ribosome.</text>
</comment>
<dbReference type="RefSeq" id="WP_187303338.1">
    <property type="nucleotide sequence ID" value="NZ_CBCTON010000006.1"/>
</dbReference>
<evidence type="ECO:0000256" key="4">
    <source>
        <dbReference type="ARBA" id="ARBA00022730"/>
    </source>
</evidence>
<comment type="subunit">
    <text evidence="3 10 12">Part of the 50S ribosomal subunit.</text>
</comment>
<keyword evidence="7 10" id="KW-0687">Ribonucleoprotein</keyword>
<comment type="similarity">
    <text evidence="2 10 11">Belongs to the universal ribosomal protein uL22 family.</text>
</comment>
<dbReference type="PANTHER" id="PTHR13501">
    <property type="entry name" value="CHLOROPLAST 50S RIBOSOMAL PROTEIN L22-RELATED"/>
    <property type="match status" value="1"/>
</dbReference>
<accession>A0A923NJH9</accession>
<evidence type="ECO:0000256" key="10">
    <source>
        <dbReference type="HAMAP-Rule" id="MF_01331"/>
    </source>
</evidence>
<dbReference type="InterPro" id="IPR036394">
    <property type="entry name" value="Ribosomal_uL22_sf"/>
</dbReference>
<sequence length="110" mass="11997">MEAKAVAKYVRMSPIKLKPVADLVRGKDVAEALTILKFTPGKGAEIVEKVVQSALANADVKEMDTDNLYVAEVYANQGPTMKRWRAGSQGRASIILKRSSHVGVTLKEKN</sequence>
<organism evidence="14 15">
    <name type="scientific">Zhenpiania hominis</name>
    <dbReference type="NCBI Taxonomy" id="2763644"/>
    <lineage>
        <taxon>Bacteria</taxon>
        <taxon>Bacillati</taxon>
        <taxon>Bacillota</taxon>
        <taxon>Clostridia</taxon>
        <taxon>Peptostreptococcales</taxon>
        <taxon>Anaerovoracaceae</taxon>
        <taxon>Zhenpiania</taxon>
    </lineage>
</organism>
<dbReference type="EMBL" id="JACRYT010000011">
    <property type="protein sequence ID" value="MBC6680236.1"/>
    <property type="molecule type" value="Genomic_DNA"/>
</dbReference>
<dbReference type="GO" id="GO:0003735">
    <property type="term" value="F:structural constituent of ribosome"/>
    <property type="evidence" value="ECO:0007669"/>
    <property type="project" value="InterPro"/>
</dbReference>
<dbReference type="InterPro" id="IPR005727">
    <property type="entry name" value="Ribosomal_uL22_bac/chlpt-type"/>
</dbReference>
<evidence type="ECO:0000256" key="9">
    <source>
        <dbReference type="ARBA" id="ARBA00035207"/>
    </source>
</evidence>
<dbReference type="PANTHER" id="PTHR13501:SF8">
    <property type="entry name" value="LARGE RIBOSOMAL SUBUNIT PROTEIN UL22M"/>
    <property type="match status" value="1"/>
</dbReference>
<dbReference type="CDD" id="cd00336">
    <property type="entry name" value="Ribosomal_L22"/>
    <property type="match status" value="1"/>
</dbReference>
<keyword evidence="15" id="KW-1185">Reference proteome</keyword>
<evidence type="ECO:0000313" key="15">
    <source>
        <dbReference type="Proteomes" id="UP000602647"/>
    </source>
</evidence>
<keyword evidence="4 10" id="KW-0699">rRNA-binding</keyword>
<evidence type="ECO:0000256" key="13">
    <source>
        <dbReference type="RuleBase" id="RU004008"/>
    </source>
</evidence>
<evidence type="ECO:0000256" key="8">
    <source>
        <dbReference type="ARBA" id="ARBA00025084"/>
    </source>
</evidence>
<dbReference type="NCBIfam" id="TIGR01044">
    <property type="entry name" value="rplV_bact"/>
    <property type="match status" value="1"/>
</dbReference>
<name>A0A923NJH9_9FIRM</name>
<comment type="function">
    <text evidence="8">This protein binds specifically to 23S rRNA; its binding is stimulated by other ribosomal proteins, e.g. L4, L17, and L20. It is important during the early stages of 50S assembly. It makes multiple contacts with different domains of the 23S rRNA in the assembled 50S subunit and ribosome.</text>
</comment>
<protein>
    <recommendedName>
        <fullName evidence="9 10">Large ribosomal subunit protein uL22</fullName>
    </recommendedName>
</protein>
<evidence type="ECO:0000256" key="1">
    <source>
        <dbReference type="ARBA" id="ARBA00003478"/>
    </source>
</evidence>
<dbReference type="Gene3D" id="3.90.470.10">
    <property type="entry name" value="Ribosomal protein L22/L17"/>
    <property type="match status" value="1"/>
</dbReference>
<gene>
    <name evidence="10 14" type="primary">rplV</name>
    <name evidence="14" type="ORF">H9L42_10360</name>
</gene>
<evidence type="ECO:0000256" key="12">
    <source>
        <dbReference type="RuleBase" id="RU004006"/>
    </source>
</evidence>
<dbReference type="GO" id="GO:0019843">
    <property type="term" value="F:rRNA binding"/>
    <property type="evidence" value="ECO:0007669"/>
    <property type="project" value="UniProtKB-UniRule"/>
</dbReference>
<evidence type="ECO:0000256" key="2">
    <source>
        <dbReference type="ARBA" id="ARBA00009451"/>
    </source>
</evidence>
<dbReference type="Proteomes" id="UP000602647">
    <property type="component" value="Unassembled WGS sequence"/>
</dbReference>